<dbReference type="Proteomes" id="UP000694620">
    <property type="component" value="Unassembled WGS sequence"/>
</dbReference>
<sequence>MNVSLLIAVPAVLRHCRVYGVLRQCSLRCFSTLVLRKNLLDCCKLLELPEQLSSSPEEVKEAYLRLAKKYHPDSGSASCDPIKFNQIEEAYRTVLSYLAEKKRKEASASRGDEEDEEEEKRERHSPQHRQYLTFEGVGIGTPSQRERQYRQFQVDRASDQVLEYRKRTLEAQTAGNELIASDLRRSKKIKITQAIERLVEDLIQESMAKGDFSNLSGKGKPLTKFGNNPYIDPMTHNLNRILIDNGYQPQWILAQKEIRETIGKLRAELLASRRKIGEPLNASRQRQWQVTCEEFAKDLASLNKKVNDFNLVVPLLSRQMVHFNVEREMGRVSRSYEELRRIEQRERPPEDESEEDTNQRGGLLKWMRDLLK</sequence>
<dbReference type="PANTHER" id="PTHR39158">
    <property type="entry name" value="OS08G0560600 PROTEIN"/>
    <property type="match status" value="1"/>
</dbReference>
<dbReference type="Pfam" id="PF00226">
    <property type="entry name" value="DnaJ"/>
    <property type="match status" value="1"/>
</dbReference>
<organism evidence="3 4">
    <name type="scientific">Erpetoichthys calabaricus</name>
    <name type="common">Rope fish</name>
    <name type="synonym">Calamoichthys calabaricus</name>
    <dbReference type="NCBI Taxonomy" id="27687"/>
    <lineage>
        <taxon>Eukaryota</taxon>
        <taxon>Metazoa</taxon>
        <taxon>Chordata</taxon>
        <taxon>Craniata</taxon>
        <taxon>Vertebrata</taxon>
        <taxon>Euteleostomi</taxon>
        <taxon>Actinopterygii</taxon>
        <taxon>Polypteriformes</taxon>
        <taxon>Polypteridae</taxon>
        <taxon>Erpetoichthys</taxon>
    </lineage>
</organism>
<proteinExistence type="predicted"/>
<dbReference type="SMART" id="SM00271">
    <property type="entry name" value="DnaJ"/>
    <property type="match status" value="1"/>
</dbReference>
<dbReference type="InterPro" id="IPR018961">
    <property type="entry name" value="DnaJ_homolog_subfam-C_membr-28"/>
</dbReference>
<evidence type="ECO:0000313" key="3">
    <source>
        <dbReference type="Ensembl" id="ENSECRP00000028369.1"/>
    </source>
</evidence>
<dbReference type="Ensembl" id="ENSECRT00000028963.1">
    <property type="protein sequence ID" value="ENSECRP00000028369.1"/>
    <property type="gene ID" value="ENSECRG00000019205.1"/>
</dbReference>
<evidence type="ECO:0000256" key="1">
    <source>
        <dbReference type="SAM" id="MobiDB-lite"/>
    </source>
</evidence>
<reference evidence="3" key="2">
    <citation type="submission" date="2025-09" db="UniProtKB">
        <authorList>
            <consortium name="Ensembl"/>
        </authorList>
    </citation>
    <scope>IDENTIFICATION</scope>
</reference>
<dbReference type="AlphaFoldDB" id="A0A8C4T9L1"/>
<dbReference type="InterPro" id="IPR001623">
    <property type="entry name" value="DnaJ_domain"/>
</dbReference>
<dbReference type="InterPro" id="IPR052573">
    <property type="entry name" value="DnaJ_C_subfamily_28"/>
</dbReference>
<gene>
    <name evidence="3" type="primary">DNAJC28</name>
</gene>
<reference evidence="3" key="1">
    <citation type="submission" date="2025-08" db="UniProtKB">
        <authorList>
            <consortium name="Ensembl"/>
        </authorList>
    </citation>
    <scope>IDENTIFICATION</scope>
</reference>
<feature type="region of interest" description="Disordered" evidence="1">
    <location>
        <begin position="338"/>
        <end position="365"/>
    </location>
</feature>
<keyword evidence="4" id="KW-1185">Reference proteome</keyword>
<dbReference type="SUPFAM" id="SSF46565">
    <property type="entry name" value="Chaperone J-domain"/>
    <property type="match status" value="1"/>
</dbReference>
<dbReference type="PROSITE" id="PS50076">
    <property type="entry name" value="DNAJ_2"/>
    <property type="match status" value="1"/>
</dbReference>
<dbReference type="PANTHER" id="PTHR39158:SF1">
    <property type="entry name" value="DNAJ HOMOLOG SUBFAMILY C MEMBER 28"/>
    <property type="match status" value="1"/>
</dbReference>
<feature type="domain" description="J" evidence="2">
    <location>
        <begin position="41"/>
        <end position="111"/>
    </location>
</feature>
<dbReference type="Gene3D" id="1.10.287.110">
    <property type="entry name" value="DnaJ domain"/>
    <property type="match status" value="1"/>
</dbReference>
<dbReference type="Pfam" id="PF09350">
    <property type="entry name" value="DJC28_CD"/>
    <property type="match status" value="1"/>
</dbReference>
<name>A0A8C4T9L1_ERPCA</name>
<dbReference type="InterPro" id="IPR036869">
    <property type="entry name" value="J_dom_sf"/>
</dbReference>
<dbReference type="GeneTree" id="ENSGT00940000154065"/>
<protein>
    <submittedName>
        <fullName evidence="3">DnaJ (Hsp40) homolog, subfamily C, member 28</fullName>
    </submittedName>
</protein>
<evidence type="ECO:0000313" key="4">
    <source>
        <dbReference type="Proteomes" id="UP000694620"/>
    </source>
</evidence>
<feature type="region of interest" description="Disordered" evidence="1">
    <location>
        <begin position="105"/>
        <end position="128"/>
    </location>
</feature>
<evidence type="ECO:0000259" key="2">
    <source>
        <dbReference type="PROSITE" id="PS50076"/>
    </source>
</evidence>
<feature type="compositionally biased region" description="Basic and acidic residues" evidence="1">
    <location>
        <begin position="338"/>
        <end position="350"/>
    </location>
</feature>
<accession>A0A8C4T9L1</accession>
<dbReference type="CDD" id="cd06257">
    <property type="entry name" value="DnaJ"/>
    <property type="match status" value="1"/>
</dbReference>